<comment type="caution">
    <text evidence="1">The sequence shown here is derived from an EMBL/GenBank/DDBJ whole genome shotgun (WGS) entry which is preliminary data.</text>
</comment>
<dbReference type="EMBL" id="JAPEUX010000002">
    <property type="protein sequence ID" value="KAJ4357747.1"/>
    <property type="molecule type" value="Genomic_DNA"/>
</dbReference>
<dbReference type="SUPFAM" id="SSF56801">
    <property type="entry name" value="Acetyl-CoA synthetase-like"/>
    <property type="match status" value="1"/>
</dbReference>
<sequence>MSKIRRKATKKATLVLGTLRDGRRQETSGTSYYSVVGRVLLDIIKSGGYRISALDVERELLALRYIPEATVVDVSDEKIGQRVAAHVSLQDKKLTDAFLESHGNKERVLTIAGLCNDPRPRLVGCKVPTLLLCIVMCKRRGVNPDSVEQVDESGGRCKERVLVRPRSLRDRQYQTQTYETFVAKIVNEEPPQMTGTVTVGCGAWDSCVPRSAVLHRAPTVLLRA</sequence>
<dbReference type="OrthoDB" id="6614653at2759"/>
<name>A0A9W8XRG0_9PLEO</name>
<dbReference type="GeneID" id="80905853"/>
<protein>
    <submittedName>
        <fullName evidence="1">Uncharacterized protein</fullName>
    </submittedName>
</protein>
<keyword evidence="2" id="KW-1185">Reference proteome</keyword>
<gene>
    <name evidence="1" type="ORF">N0V89_002323</name>
</gene>
<organism evidence="1 2">
    <name type="scientific">Didymosphaeria variabile</name>
    <dbReference type="NCBI Taxonomy" id="1932322"/>
    <lineage>
        <taxon>Eukaryota</taxon>
        <taxon>Fungi</taxon>
        <taxon>Dikarya</taxon>
        <taxon>Ascomycota</taxon>
        <taxon>Pezizomycotina</taxon>
        <taxon>Dothideomycetes</taxon>
        <taxon>Pleosporomycetidae</taxon>
        <taxon>Pleosporales</taxon>
        <taxon>Massarineae</taxon>
        <taxon>Didymosphaeriaceae</taxon>
        <taxon>Didymosphaeria</taxon>
    </lineage>
</organism>
<dbReference type="Gene3D" id="3.30.300.30">
    <property type="match status" value="1"/>
</dbReference>
<dbReference type="AlphaFoldDB" id="A0A9W8XRG0"/>
<evidence type="ECO:0000313" key="1">
    <source>
        <dbReference type="EMBL" id="KAJ4357747.1"/>
    </source>
</evidence>
<dbReference type="RefSeq" id="XP_056074606.1">
    <property type="nucleotide sequence ID" value="XM_056211133.1"/>
</dbReference>
<accession>A0A9W8XRG0</accession>
<proteinExistence type="predicted"/>
<evidence type="ECO:0000313" key="2">
    <source>
        <dbReference type="Proteomes" id="UP001140513"/>
    </source>
</evidence>
<dbReference type="Proteomes" id="UP001140513">
    <property type="component" value="Unassembled WGS sequence"/>
</dbReference>
<reference evidence="1" key="1">
    <citation type="submission" date="2022-10" db="EMBL/GenBank/DDBJ databases">
        <title>Tapping the CABI collections for fungal endophytes: first genome assemblies for Collariella, Neodidymelliopsis, Ascochyta clinopodiicola, Didymella pomorum, Didymosphaeria variabile, Neocosmospora piperis and Neocucurbitaria cava.</title>
        <authorList>
            <person name="Hill R."/>
        </authorList>
    </citation>
    <scope>NUCLEOTIDE SEQUENCE</scope>
    <source>
        <strain evidence="1">IMI 356815</strain>
    </source>
</reference>
<dbReference type="InterPro" id="IPR045851">
    <property type="entry name" value="AMP-bd_C_sf"/>
</dbReference>